<evidence type="ECO:0000313" key="8">
    <source>
        <dbReference type="Proteomes" id="UP001379945"/>
    </source>
</evidence>
<dbReference type="InterPro" id="IPR011013">
    <property type="entry name" value="Gal_mutarotase_sf_dom"/>
</dbReference>
<dbReference type="RefSeq" id="WP_341400093.1">
    <property type="nucleotide sequence ID" value="NZ_JBBUTI010000011.1"/>
</dbReference>
<sequence>MSAGLWPSHWPWQQAAPDTAAHWLEPARGLLEPPIRAQLLGASGFCAEGHALALSHGAPGKAGRARPFFPRLRDNIGVLHAAHRYIARQESLGRHVSPAGEWLLDNIHLVVAQTREVHDGLPRRYFRGLPVLKEGPLAGLPRVYAIAWAYVSHADSAFEPALLVEFLLAYQSVRPLTQGELWALPTTLRVVLVENLRRLAEQVAAEEAAREAAHELCDQLAHGEPLAEALFQRVAARGVLRPFALQVMQRLHADSDTGTFKGGQGREAVRGALAAALPEPALAQTQQQAEQAAHNQSVGNAIRSLQLLGSADWRGLIAQASPLMQVLLAWAPFAMERDDTQDSTLHAIERLARRSERSESEVAVSLLALAAAPLPADSTGSPPPSHALGYWLHGAGCATFQRQLGMRVAWGSARPDGRRTGILPTLLLTLAVGTAALSAWLLLHPGAPPPLGHGWAWAALVALCGLLAMLPASEVVMAVLYRMIHESVPPTHLPRLALAQGIPPESRVLVVIPAMLTQGGMLQTLVERLERHHLANRELHAQFALLTDFADADTEHSPNDAALLAQALACMETLEARHHGHTRSGLEPDAAPTAAQARPRRFLLLHRARTWCPTEHRWMGWERKRGKLEQLVALLAGSAAPSPFVDLGVASQPAANTPWLITLDSDTDLPPGALRELVGLAAHPLNLPRVDLQKRRVVAGHGILQPRIVTAWPVDAQGHSTATGFHRLFAGAVGSDPYNAVASEVYQDLFGEGSFTGKGLMHVAAVHAVLAARMPDGQVLSHDLLEGCLARCGSVSDVALIEPAPTHADVAASRTHRWTRGDWQLLPLLFGPAGKGLHALDRWKVLDNLRRSLVPPCGLALMLITLAGGPVSPWAVLALMLAAFGLGPVLGAVAGLAPSRDDLALVHFLREAGAELARSLLATAWQVALWWRQSALLLDAQGKALWRTHVSHRHLLQWTTAATAEAQAARGVLPLLKRHARVVAAAVAVTAAMLLARRAGSPGPAPGLALALGLSWIGTPLWIAWASRPVRPRRPLNNADRAWLQTVAHNTWAWFAQHVGEASHHLPPDNVQTMPRTMIAQRTSPTNIGLYLLSMCCARAFGWITPEELASRLGATLDTLDKLPRERGHLMNWIDTGSLATLAPAYVSTVDSGNLCGHLLAVAQACDDTATHLPSPAPDGLEATLRQLARRCRAWAEGADFSFLYDIRRRLLHIGWRVDEQQLDSGHYDLLASEARLASLWAIAKGDVPATHWSALGRPFQATLHDVGLRSWSGSMFEYLMPTLVLEEPQGTALDCAARMAVREQRDFGALHGLPWGVSECAYAAADRTLAYQYAPQGVPRLALHRTPPDERVVAPYASALAAMLSPHAAVANLRRLQGLQARGPWGFIEAMDYTASRQIDSGDGSARVVLVNTWMAHHQGMTLVAITNVLLNGQPRRWAMADPRLAAVASLLQERVPREVARLQDPVAGLARLAMARQVQRSSREVVPGAQALQRTQMLSNGHYSVTVRPNGAGFSRLGMIDLHRWRDDALQDACGSFLYLRRHPGETPISLTRHPAGDPAASYSAQFHTDRICLEATWPHLRSRITVWVSPEDDVELRRVELWNTSSQPMSLELLSAFEATLSDARADETHPAFANLFIRADWDPHDQALHFARGARREQEAPMFAVHFLAHADGNLLDVRANADRSRWAGRLHRPWEVLAEFDDGPTPAGNCPTGLDPVAALAMRVNLPPHGTTQFTLATAAARDRGTLDALVDRYRQATGLERSSQLSATLATLRLRDMRLSAEDLVAVQTLTTLLVQLHTRPAPITPVSDRRLLWRFGLSGDRPLIVITVSAVPGLRLVGTLVQGLHRWAWGGVAVDLVVINSEPRSYLQPLKRDLMALRERHAQESSAEAPNRVSGFSVLQATDLSADEQATLAGLARVALHADGRPLAQHMADLVVWHELARQRRDTLPHVALFSPRPATEMALPPVGEFDADDGAWTCHVSATRPTPRPWVNVLANPALGTLVSEAGASCTWAGNSRLHQLTPWNNDRLGDLDGEHFWLQDLATLDVWNLGPGPGSAPVPYRVRHQPGLSSLQHRQEQLSTHVTFSVDPVHAVKRIHVQLHNHGSHARHLRVVGLIDLLMGSVRIDRQSVTTSVGYATEPEAAATPHGPSAPNLPSGLRTVVPTDPAANDATRPAAARMLLATQCDNHDQFGGHTAFVTLGRDDGLAIDLTDWTCDRRELFDFRGHAVLPEQFGQRCGHGLDPCAALGVRVRLAPGAAAGLVFTLGHGHTAAEARTLARQASDVSPHLAADQACTQLDKLLGAVQVATPDPLFDALVNHWLLYQATACRLWGRAGFYQAGGAYGFRDQLQDAMALVITAPALLREQVLRAAARQFVEGDVQHWWHPHSGAGVRTRFSDDLLWLPHAAWHYVQGTGDTAIWHCSVPFIDGPPVPEGAEDLYSVPGQPERAEDRQGSLYEHCARSLDHSLKIGPHGLPLMGGGDWNDGMNRVGPEGRGESVWLAWFLCSLVPPFTALAREQGDNERAERWQSAADGWRAALASDAPTGAWDGAWFKRAFFDDGSALGSSANAECRIDLIAQCWAVLSHAAPPERQQQAMASAQALLADNDAGLLKLLTPPLAHAHPDAGYIQAYPPRVRENGGQYNHAGVWAVMAWAQLGRADLAWQTWRWLSPAHRANHPVQGPVYGLEPYAVAADVYSQPPYTGQGGWSWYTGSAAGMYRAAVGTLCGLQLEGSEGPDARLRFMPCLPPDWPGLTLTLRHRGRLLRFSLEAGAQPAGTAWADDPASAELPPGQWLNLDQPDLPLHHRVLLPAQQVR</sequence>
<keyword evidence="2" id="KW-0808">Transferase</keyword>
<feature type="domain" description="Glycosyl hydrolase 94 supersandwich" evidence="4">
    <location>
        <begin position="2186"/>
        <end position="2291"/>
    </location>
</feature>
<dbReference type="InterPro" id="IPR019282">
    <property type="entry name" value="Glycoamylase-like_cons_dom"/>
</dbReference>
<proteinExistence type="predicted"/>
<dbReference type="Pfam" id="PF10091">
    <property type="entry name" value="Glycoamylase"/>
    <property type="match status" value="1"/>
</dbReference>
<feature type="transmembrane region" description="Helical" evidence="3">
    <location>
        <begin position="455"/>
        <end position="481"/>
    </location>
</feature>
<dbReference type="InterPro" id="IPR012341">
    <property type="entry name" value="6hp_glycosidase-like_sf"/>
</dbReference>
<organism evidence="7 8">
    <name type="scientific">Ideonella margarita</name>
    <dbReference type="NCBI Taxonomy" id="2984191"/>
    <lineage>
        <taxon>Bacteria</taxon>
        <taxon>Pseudomonadati</taxon>
        <taxon>Pseudomonadota</taxon>
        <taxon>Betaproteobacteria</taxon>
        <taxon>Burkholderiales</taxon>
        <taxon>Sphaerotilaceae</taxon>
        <taxon>Ideonella</taxon>
    </lineage>
</organism>
<evidence type="ECO:0000256" key="3">
    <source>
        <dbReference type="SAM" id="Phobius"/>
    </source>
</evidence>
<feature type="domain" description="Glycosyl hydrolase 94 catalytic" evidence="6">
    <location>
        <begin position="2307"/>
        <end position="2733"/>
    </location>
</feature>
<dbReference type="InterPro" id="IPR010383">
    <property type="entry name" value="Glyco_hydrolase_94_b-supersand"/>
</dbReference>
<dbReference type="Gene3D" id="1.50.10.10">
    <property type="match status" value="1"/>
</dbReference>
<evidence type="ECO:0000259" key="6">
    <source>
        <dbReference type="Pfam" id="PF17167"/>
    </source>
</evidence>
<evidence type="ECO:0000313" key="7">
    <source>
        <dbReference type="EMBL" id="MEK8047785.1"/>
    </source>
</evidence>
<feature type="transmembrane region" description="Helical" evidence="3">
    <location>
        <begin position="422"/>
        <end position="443"/>
    </location>
</feature>
<evidence type="ECO:0000259" key="5">
    <source>
        <dbReference type="Pfam" id="PF10091"/>
    </source>
</evidence>
<keyword evidence="1" id="KW-0328">Glycosyltransferase</keyword>
<reference evidence="7 8" key="1">
    <citation type="submission" date="2024-04" db="EMBL/GenBank/DDBJ databases">
        <title>Novel species of the genus Ideonella isolated from streams.</title>
        <authorList>
            <person name="Lu H."/>
        </authorList>
    </citation>
    <scope>NUCLEOTIDE SEQUENCE [LARGE SCALE GENOMIC DNA]</scope>
    <source>
        <strain evidence="7 8">LYT19W</strain>
    </source>
</reference>
<dbReference type="SMART" id="SM01068">
    <property type="entry name" value="CBM_X"/>
    <property type="match status" value="2"/>
</dbReference>
<feature type="domain" description="Glycosyl hydrolase 94 supersandwich" evidence="4">
    <location>
        <begin position="1494"/>
        <end position="1761"/>
    </location>
</feature>
<dbReference type="InterPro" id="IPR052047">
    <property type="entry name" value="GH94_Enzymes"/>
</dbReference>
<dbReference type="SUPFAM" id="SSF74650">
    <property type="entry name" value="Galactose mutarotase-like"/>
    <property type="match status" value="3"/>
</dbReference>
<keyword evidence="3" id="KW-1133">Transmembrane helix</keyword>
<dbReference type="InterPro" id="IPR008928">
    <property type="entry name" value="6-hairpin_glycosidase_sf"/>
</dbReference>
<dbReference type="PANTHER" id="PTHR37469:SF2">
    <property type="entry name" value="CELLOBIONIC ACID PHOSPHORYLASE"/>
    <property type="match status" value="1"/>
</dbReference>
<protein>
    <submittedName>
        <fullName evidence="7">Glucoamylase family protein</fullName>
    </submittedName>
</protein>
<name>A0ABU9C7C2_9BURK</name>
<feature type="domain" description="Glycosyl hydrolase 94 supersandwich" evidence="4">
    <location>
        <begin position="1989"/>
        <end position="2137"/>
    </location>
</feature>
<feature type="domain" description="Glycoamylase-like" evidence="5">
    <location>
        <begin position="1227"/>
        <end position="1430"/>
    </location>
</feature>
<evidence type="ECO:0000256" key="1">
    <source>
        <dbReference type="ARBA" id="ARBA00022676"/>
    </source>
</evidence>
<dbReference type="InterPro" id="IPR033432">
    <property type="entry name" value="GH94_catalytic"/>
</dbReference>
<comment type="caution">
    <text evidence="7">The sequence shown here is derived from an EMBL/GenBank/DDBJ whole genome shotgun (WGS) entry which is preliminary data.</text>
</comment>
<dbReference type="Proteomes" id="UP001379945">
    <property type="component" value="Unassembled WGS sequence"/>
</dbReference>
<keyword evidence="8" id="KW-1185">Reference proteome</keyword>
<evidence type="ECO:0000256" key="2">
    <source>
        <dbReference type="ARBA" id="ARBA00022679"/>
    </source>
</evidence>
<dbReference type="SUPFAM" id="SSF48208">
    <property type="entry name" value="Six-hairpin glycosidases"/>
    <property type="match status" value="1"/>
</dbReference>
<dbReference type="PANTHER" id="PTHR37469">
    <property type="entry name" value="CELLOBIONIC ACID PHOSPHORYLASE-RELATED"/>
    <property type="match status" value="1"/>
</dbReference>
<dbReference type="Gene3D" id="2.70.98.40">
    <property type="entry name" value="Glycoside hydrolase, family 65, N-terminal domain"/>
    <property type="match status" value="2"/>
</dbReference>
<accession>A0ABU9C7C2</accession>
<gene>
    <name evidence="7" type="ORF">AACH00_15595</name>
</gene>
<dbReference type="Pfam" id="PF17167">
    <property type="entry name" value="Glyco_hydro_94"/>
    <property type="match status" value="1"/>
</dbReference>
<dbReference type="EMBL" id="JBBUTI010000011">
    <property type="protein sequence ID" value="MEK8047785.1"/>
    <property type="molecule type" value="Genomic_DNA"/>
</dbReference>
<keyword evidence="3" id="KW-0472">Membrane</keyword>
<dbReference type="InterPro" id="IPR037018">
    <property type="entry name" value="GH65_N"/>
</dbReference>
<evidence type="ECO:0000259" key="4">
    <source>
        <dbReference type="Pfam" id="PF06165"/>
    </source>
</evidence>
<keyword evidence="3" id="KW-0812">Transmembrane</keyword>
<dbReference type="Gene3D" id="1.50.10.140">
    <property type="match status" value="1"/>
</dbReference>
<dbReference type="Pfam" id="PF06165">
    <property type="entry name" value="GH94_b-supersand"/>
    <property type="match status" value="3"/>
</dbReference>